<dbReference type="WBParaSite" id="RSKR_0001008500.1">
    <property type="protein sequence ID" value="RSKR_0001008500.1"/>
    <property type="gene ID" value="RSKR_0001008500"/>
</dbReference>
<evidence type="ECO:0000313" key="2">
    <source>
        <dbReference type="WBParaSite" id="RSKR_0001008500.1"/>
    </source>
</evidence>
<organism evidence="1 2">
    <name type="scientific">Rhabditophanes sp. KR3021</name>
    <dbReference type="NCBI Taxonomy" id="114890"/>
    <lineage>
        <taxon>Eukaryota</taxon>
        <taxon>Metazoa</taxon>
        <taxon>Ecdysozoa</taxon>
        <taxon>Nematoda</taxon>
        <taxon>Chromadorea</taxon>
        <taxon>Rhabditida</taxon>
        <taxon>Tylenchina</taxon>
        <taxon>Panagrolaimomorpha</taxon>
        <taxon>Strongyloidoidea</taxon>
        <taxon>Alloionematidae</taxon>
        <taxon>Rhabditophanes</taxon>
    </lineage>
</organism>
<dbReference type="Proteomes" id="UP000095286">
    <property type="component" value="Unplaced"/>
</dbReference>
<evidence type="ECO:0000313" key="1">
    <source>
        <dbReference type="Proteomes" id="UP000095286"/>
    </source>
</evidence>
<accession>A0AC35UC15</accession>
<sequence length="285" mass="33122">MSYWISILFVFVLMICCGGSQPFKDEATLKGEISPCKSAQDINGIFLTKPDDLLHTVITSDCNPDKKAEKSSFERNSRIPYNNHFKYLSGRLMIEDLLNPMSEKNGKIGKYKDHFDVNNFVVWDAESVYDRNLRSKIPSKRSSWGKKGEILLASRILRSDPNQLSYDFVRFGKRSGKKVFQGKVSKTQDVVKRNSQIENSNSHYGYDFVRFGKKSVQIEEAKARNDYDFVRFGKRNPPKEETKSRDDYDFARFGKRSIDHLNVHVKTKLEKRSDSKDNYDFVRFD</sequence>
<proteinExistence type="predicted"/>
<protein>
    <submittedName>
        <fullName evidence="2">DKNYY family protein</fullName>
    </submittedName>
</protein>
<reference evidence="2" key="1">
    <citation type="submission" date="2016-11" db="UniProtKB">
        <authorList>
            <consortium name="WormBaseParasite"/>
        </authorList>
    </citation>
    <scope>IDENTIFICATION</scope>
    <source>
        <strain evidence="2">KR3021</strain>
    </source>
</reference>
<name>A0AC35UC15_9BILA</name>